<evidence type="ECO:0000256" key="1">
    <source>
        <dbReference type="SAM" id="MobiDB-lite"/>
    </source>
</evidence>
<sequence length="74" mass="8155">MSQSNHFNTEDDVTGKKQRLEAGRLRVRAPGSPLPKTILRNNGSRGVQNIVGPQSKSHINLSLPHKVSENFVPL</sequence>
<feature type="region of interest" description="Disordered" evidence="1">
    <location>
        <begin position="1"/>
        <end position="52"/>
    </location>
</feature>
<protein>
    <submittedName>
        <fullName evidence="2">Uncharacterized protein</fullName>
    </submittedName>
</protein>
<feature type="compositionally biased region" description="Basic and acidic residues" evidence="1">
    <location>
        <begin position="13"/>
        <end position="24"/>
    </location>
</feature>
<comment type="caution">
    <text evidence="2">The sequence shown here is derived from an EMBL/GenBank/DDBJ whole genome shotgun (WGS) entry which is preliminary data.</text>
</comment>
<proteinExistence type="predicted"/>
<organism evidence="2 3">
    <name type="scientific">Nephila pilipes</name>
    <name type="common">Giant wood spider</name>
    <name type="synonym">Nephila maculata</name>
    <dbReference type="NCBI Taxonomy" id="299642"/>
    <lineage>
        <taxon>Eukaryota</taxon>
        <taxon>Metazoa</taxon>
        <taxon>Ecdysozoa</taxon>
        <taxon>Arthropoda</taxon>
        <taxon>Chelicerata</taxon>
        <taxon>Arachnida</taxon>
        <taxon>Araneae</taxon>
        <taxon>Araneomorphae</taxon>
        <taxon>Entelegynae</taxon>
        <taxon>Araneoidea</taxon>
        <taxon>Nephilidae</taxon>
        <taxon>Nephila</taxon>
    </lineage>
</organism>
<evidence type="ECO:0000313" key="3">
    <source>
        <dbReference type="Proteomes" id="UP000887013"/>
    </source>
</evidence>
<name>A0A8X6TUB1_NEPPI</name>
<dbReference type="Proteomes" id="UP000887013">
    <property type="component" value="Unassembled WGS sequence"/>
</dbReference>
<dbReference type="EMBL" id="BMAW01016158">
    <property type="protein sequence ID" value="GFT47645.1"/>
    <property type="molecule type" value="Genomic_DNA"/>
</dbReference>
<dbReference type="AlphaFoldDB" id="A0A8X6TUB1"/>
<gene>
    <name evidence="2" type="ORF">NPIL_441261</name>
</gene>
<reference evidence="2" key="1">
    <citation type="submission" date="2020-08" db="EMBL/GenBank/DDBJ databases">
        <title>Multicomponent nature underlies the extraordinary mechanical properties of spider dragline silk.</title>
        <authorList>
            <person name="Kono N."/>
            <person name="Nakamura H."/>
            <person name="Mori M."/>
            <person name="Yoshida Y."/>
            <person name="Ohtoshi R."/>
            <person name="Malay A.D."/>
            <person name="Moran D.A.P."/>
            <person name="Tomita M."/>
            <person name="Numata K."/>
            <person name="Arakawa K."/>
        </authorList>
    </citation>
    <scope>NUCLEOTIDE SEQUENCE</scope>
</reference>
<accession>A0A8X6TUB1</accession>
<feature type="compositionally biased region" description="Polar residues" evidence="1">
    <location>
        <begin position="39"/>
        <end position="52"/>
    </location>
</feature>
<keyword evidence="3" id="KW-1185">Reference proteome</keyword>
<evidence type="ECO:0000313" key="2">
    <source>
        <dbReference type="EMBL" id="GFT47645.1"/>
    </source>
</evidence>